<sequence length="613" mass="67648">MNFTNINDPAGVKALLDQLRVSQAWQQAVAPTPLEPQESPATVDQELAPVPSSPGPSAIPSALATSTSVAALLSQLQSSPSWPPSNATISEHNPGNPMPPVTVELASPPTPPRPKKIPDPKSLTFQQALPHLARLGDDPGFVAAITRLKKEQNDLERQLWEDRRDIHRKYEERLKVAITKANMMGDPGLSKHEADMLQNGLKKSLEKFDRERVLIAWDGLISKQQATLAQHGVPTMFPTNEATDRERQQRVMQVLEGLSVNCALRFAVLFPEMCLSLTLCSVPPPMEVKWVMTAYDELLNNWCCAEDLESFEHVAKESVVFLLGQDCDSDIRDDLIAYWQTSMPPARILRIAETLSVVMNRSPLKPDVLASITHPVLLLHGEQNETCPKVHAEKLASQLTNAEGSAVLYPVKGASGTLSIVPWHASIANKVFTNFLSRLPPMRSELLPPETNKTERMKAALGTLAEIIGDASIALRNPSSSLSFCCLPQDVVKRQADTLKQYRKGIHTAFSPVGPDGRPVRKYSERTNEHWFHGEKDGLSYAGNSNFLPPGRSKDYDRDRAEKPASPQEPAIDNRLRRNTNTFNPSSVDKQVIKGSMAKVVATPAAQFQRLLV</sequence>
<dbReference type="InterPro" id="IPR029058">
    <property type="entry name" value="AB_hydrolase_fold"/>
</dbReference>
<dbReference type="Gene3D" id="3.40.50.1820">
    <property type="entry name" value="alpha/beta hydrolase"/>
    <property type="match status" value="1"/>
</dbReference>
<protein>
    <submittedName>
        <fullName evidence="2">Uncharacterized protein</fullName>
    </submittedName>
</protein>
<feature type="region of interest" description="Disordered" evidence="1">
    <location>
        <begin position="75"/>
        <end position="119"/>
    </location>
</feature>
<feature type="compositionally biased region" description="Basic and acidic residues" evidence="1">
    <location>
        <begin position="552"/>
        <end position="563"/>
    </location>
</feature>
<reference evidence="2 3" key="1">
    <citation type="journal article" date="2020" name="ISME J.">
        <title>Uncovering the hidden diversity of litter-decomposition mechanisms in mushroom-forming fungi.</title>
        <authorList>
            <person name="Floudas D."/>
            <person name="Bentzer J."/>
            <person name="Ahren D."/>
            <person name="Johansson T."/>
            <person name="Persson P."/>
            <person name="Tunlid A."/>
        </authorList>
    </citation>
    <scope>NUCLEOTIDE SEQUENCE [LARGE SCALE GENOMIC DNA]</scope>
    <source>
        <strain evidence="2 3">CBS 661.87</strain>
    </source>
</reference>
<proteinExistence type="predicted"/>
<dbReference type="AlphaFoldDB" id="A0A8H5HS54"/>
<dbReference type="Proteomes" id="UP000565441">
    <property type="component" value="Unassembled WGS sequence"/>
</dbReference>
<evidence type="ECO:0000313" key="2">
    <source>
        <dbReference type="EMBL" id="KAF5388219.1"/>
    </source>
</evidence>
<organism evidence="2 3">
    <name type="scientific">Tricholomella constricta</name>
    <dbReference type="NCBI Taxonomy" id="117010"/>
    <lineage>
        <taxon>Eukaryota</taxon>
        <taxon>Fungi</taxon>
        <taxon>Dikarya</taxon>
        <taxon>Basidiomycota</taxon>
        <taxon>Agaricomycotina</taxon>
        <taxon>Agaricomycetes</taxon>
        <taxon>Agaricomycetidae</taxon>
        <taxon>Agaricales</taxon>
        <taxon>Tricholomatineae</taxon>
        <taxon>Lyophyllaceae</taxon>
        <taxon>Tricholomella</taxon>
    </lineage>
</organism>
<dbReference type="EMBL" id="JAACJP010000001">
    <property type="protein sequence ID" value="KAF5388219.1"/>
    <property type="molecule type" value="Genomic_DNA"/>
</dbReference>
<comment type="caution">
    <text evidence="2">The sequence shown here is derived from an EMBL/GenBank/DDBJ whole genome shotgun (WGS) entry which is preliminary data.</text>
</comment>
<feature type="region of interest" description="Disordered" evidence="1">
    <location>
        <begin position="30"/>
        <end position="61"/>
    </location>
</feature>
<evidence type="ECO:0000313" key="3">
    <source>
        <dbReference type="Proteomes" id="UP000565441"/>
    </source>
</evidence>
<dbReference type="SUPFAM" id="SSF53474">
    <property type="entry name" value="alpha/beta-Hydrolases"/>
    <property type="match status" value="1"/>
</dbReference>
<dbReference type="OrthoDB" id="19657at2759"/>
<feature type="region of interest" description="Disordered" evidence="1">
    <location>
        <begin position="542"/>
        <end position="571"/>
    </location>
</feature>
<gene>
    <name evidence="2" type="ORF">D9615_000056</name>
</gene>
<evidence type="ECO:0000256" key="1">
    <source>
        <dbReference type="SAM" id="MobiDB-lite"/>
    </source>
</evidence>
<keyword evidence="3" id="KW-1185">Reference proteome</keyword>
<name>A0A8H5HS54_9AGAR</name>
<accession>A0A8H5HS54</accession>